<name>A0AAV9GEW9_9PEZI</name>
<keyword evidence="4" id="KW-1185">Reference proteome</keyword>
<evidence type="ECO:0000313" key="4">
    <source>
        <dbReference type="Proteomes" id="UP001321760"/>
    </source>
</evidence>
<dbReference type="PANTHER" id="PTHR47572">
    <property type="entry name" value="LIPOPROTEIN-RELATED"/>
    <property type="match status" value="1"/>
</dbReference>
<evidence type="ECO:0000256" key="1">
    <source>
        <dbReference type="SAM" id="SignalP"/>
    </source>
</evidence>
<comment type="caution">
    <text evidence="3">The sequence shown here is derived from an EMBL/GenBank/DDBJ whole genome shotgun (WGS) entry which is preliminary data.</text>
</comment>
<feature type="signal peptide" evidence="1">
    <location>
        <begin position="1"/>
        <end position="20"/>
    </location>
</feature>
<dbReference type="AlphaFoldDB" id="A0AAV9GEW9"/>
<dbReference type="Proteomes" id="UP001321760">
    <property type="component" value="Unassembled WGS sequence"/>
</dbReference>
<evidence type="ECO:0000313" key="3">
    <source>
        <dbReference type="EMBL" id="KAK4446146.1"/>
    </source>
</evidence>
<dbReference type="InterPro" id="IPR054539">
    <property type="entry name" value="Beta-prop_PDH"/>
</dbReference>
<accession>A0AAV9GEW9</accession>
<proteinExistence type="predicted"/>
<dbReference type="EMBL" id="MU865959">
    <property type="protein sequence ID" value="KAK4446146.1"/>
    <property type="molecule type" value="Genomic_DNA"/>
</dbReference>
<dbReference type="InterPro" id="IPR011041">
    <property type="entry name" value="Quinoprot_gluc/sorb_DH_b-prop"/>
</dbReference>
<dbReference type="Pfam" id="PF22807">
    <property type="entry name" value="TrAA12"/>
    <property type="match status" value="1"/>
</dbReference>
<dbReference type="SUPFAM" id="SSF50952">
    <property type="entry name" value="Soluble quinoprotein glucose dehydrogenase"/>
    <property type="match status" value="1"/>
</dbReference>
<dbReference type="PANTHER" id="PTHR47572:SF4">
    <property type="entry name" value="LACTONASE DRP35"/>
    <property type="match status" value="1"/>
</dbReference>
<feature type="chain" id="PRO_5043821491" evidence="1">
    <location>
        <begin position="21"/>
        <end position="443"/>
    </location>
</feature>
<dbReference type="InterPro" id="IPR011042">
    <property type="entry name" value="6-blade_b-propeller_TolB-like"/>
</dbReference>
<evidence type="ECO:0000259" key="2">
    <source>
        <dbReference type="Pfam" id="PF22807"/>
    </source>
</evidence>
<organism evidence="3 4">
    <name type="scientific">Podospora aff. communis PSN243</name>
    <dbReference type="NCBI Taxonomy" id="3040156"/>
    <lineage>
        <taxon>Eukaryota</taxon>
        <taxon>Fungi</taxon>
        <taxon>Dikarya</taxon>
        <taxon>Ascomycota</taxon>
        <taxon>Pezizomycotina</taxon>
        <taxon>Sordariomycetes</taxon>
        <taxon>Sordariomycetidae</taxon>
        <taxon>Sordariales</taxon>
        <taxon>Podosporaceae</taxon>
        <taxon>Podospora</taxon>
    </lineage>
</organism>
<feature type="domain" description="Pyrroloquinoline quinone-dependent pyranose dehydrogenase beta-propeller" evidence="2">
    <location>
        <begin position="50"/>
        <end position="442"/>
    </location>
</feature>
<reference evidence="3" key="2">
    <citation type="submission" date="2023-05" db="EMBL/GenBank/DDBJ databases">
        <authorList>
            <consortium name="Lawrence Berkeley National Laboratory"/>
            <person name="Steindorff A."/>
            <person name="Hensen N."/>
            <person name="Bonometti L."/>
            <person name="Westerberg I."/>
            <person name="Brannstrom I.O."/>
            <person name="Guillou S."/>
            <person name="Cros-Aarteil S."/>
            <person name="Calhoun S."/>
            <person name="Haridas S."/>
            <person name="Kuo A."/>
            <person name="Mondo S."/>
            <person name="Pangilinan J."/>
            <person name="Riley R."/>
            <person name="Labutti K."/>
            <person name="Andreopoulos B."/>
            <person name="Lipzen A."/>
            <person name="Chen C."/>
            <person name="Yanf M."/>
            <person name="Daum C."/>
            <person name="Ng V."/>
            <person name="Clum A."/>
            <person name="Ohm R."/>
            <person name="Martin F."/>
            <person name="Silar P."/>
            <person name="Natvig D."/>
            <person name="Lalanne C."/>
            <person name="Gautier V."/>
            <person name="Ament-Velasquez S.L."/>
            <person name="Kruys A."/>
            <person name="Hutchinson M.I."/>
            <person name="Powell A.J."/>
            <person name="Barry K."/>
            <person name="Miller A.N."/>
            <person name="Grigoriev I.V."/>
            <person name="Debuchy R."/>
            <person name="Gladieux P."/>
            <person name="Thoren M.H."/>
            <person name="Johannesson H."/>
        </authorList>
    </citation>
    <scope>NUCLEOTIDE SEQUENCE</scope>
    <source>
        <strain evidence="3">PSN243</strain>
    </source>
</reference>
<protein>
    <submittedName>
        <fullName evidence="3">L-sorbosone dehydrogenase</fullName>
    </submittedName>
</protein>
<gene>
    <name evidence="3" type="ORF">QBC34DRAFT_357137</name>
</gene>
<reference evidence="3" key="1">
    <citation type="journal article" date="2023" name="Mol. Phylogenet. Evol.">
        <title>Genome-scale phylogeny and comparative genomics of the fungal order Sordariales.</title>
        <authorList>
            <person name="Hensen N."/>
            <person name="Bonometti L."/>
            <person name="Westerberg I."/>
            <person name="Brannstrom I.O."/>
            <person name="Guillou S."/>
            <person name="Cros-Aarteil S."/>
            <person name="Calhoun S."/>
            <person name="Haridas S."/>
            <person name="Kuo A."/>
            <person name="Mondo S."/>
            <person name="Pangilinan J."/>
            <person name="Riley R."/>
            <person name="LaButti K."/>
            <person name="Andreopoulos B."/>
            <person name="Lipzen A."/>
            <person name="Chen C."/>
            <person name="Yan M."/>
            <person name="Daum C."/>
            <person name="Ng V."/>
            <person name="Clum A."/>
            <person name="Steindorff A."/>
            <person name="Ohm R.A."/>
            <person name="Martin F."/>
            <person name="Silar P."/>
            <person name="Natvig D.O."/>
            <person name="Lalanne C."/>
            <person name="Gautier V."/>
            <person name="Ament-Velasquez S.L."/>
            <person name="Kruys A."/>
            <person name="Hutchinson M.I."/>
            <person name="Powell A.J."/>
            <person name="Barry K."/>
            <person name="Miller A.N."/>
            <person name="Grigoriev I.V."/>
            <person name="Debuchy R."/>
            <person name="Gladieux P."/>
            <person name="Hiltunen Thoren M."/>
            <person name="Johannesson H."/>
        </authorList>
    </citation>
    <scope>NUCLEOTIDE SEQUENCE</scope>
    <source>
        <strain evidence="3">PSN243</strain>
    </source>
</reference>
<dbReference type="Gene3D" id="2.120.10.30">
    <property type="entry name" value="TolB, C-terminal domain"/>
    <property type="match status" value="1"/>
</dbReference>
<keyword evidence="1" id="KW-0732">Signal</keyword>
<sequence>MHWLAATLSTTIAILGSARAEFQVQARQATPLPFPTSCAGVTARTTYKLSVADGWKYTLIGAGLNKPRSLLFDTEGHLLVLQAGLGLTAHTIGADGCISSSKTVIQLNTLNHGLALSPDGKTLYVSAAPTAWSYTYDPVTMTATNQQVVVKGMNPGGHNTRTLAVPPNNPNLLIVSLGSQGNIDVPTVQKETGRAIVKVFDLSKTPAGGWTYNTQGWYLGYGLRNEIGIIFDGNNMVWGVENSGDQLTRAITGGRSVDVHIDNPAEELNYLGDPSKSNEQWYGYPTCWTVGDPSVITDKTFKIGQQFMITPNTTFNDETCAQKSVPPRLSMRAHSAPIDGKFDKDYKNLYVSLHGSWNRQPATGYKVVQIPFTRLENGQYDPVAPPDAPFSQGYKDILWTQNEGSCSSNSCLRPTGITWHPDGSRMYVGSDGSSGEIYILSKV</sequence>
<dbReference type="InterPro" id="IPR051262">
    <property type="entry name" value="SMP-30/CGR1_Lactonase"/>
</dbReference>